<dbReference type="AlphaFoldDB" id="A0A381THH7"/>
<organism evidence="1">
    <name type="scientific">marine metagenome</name>
    <dbReference type="NCBI Taxonomy" id="408172"/>
    <lineage>
        <taxon>unclassified sequences</taxon>
        <taxon>metagenomes</taxon>
        <taxon>ecological metagenomes</taxon>
    </lineage>
</organism>
<dbReference type="Gene3D" id="3.40.50.150">
    <property type="entry name" value="Vaccinia Virus protein VP39"/>
    <property type="match status" value="1"/>
</dbReference>
<name>A0A381THH7_9ZZZZ</name>
<dbReference type="PANTHER" id="PTHR43861:SF1">
    <property type="entry name" value="TRANS-ACONITATE 2-METHYLTRANSFERASE"/>
    <property type="match status" value="1"/>
</dbReference>
<accession>A0A381THH7</accession>
<dbReference type="EMBL" id="UINC01004529">
    <property type="protein sequence ID" value="SVA14998.1"/>
    <property type="molecule type" value="Genomic_DNA"/>
</dbReference>
<proteinExistence type="predicted"/>
<evidence type="ECO:0000313" key="1">
    <source>
        <dbReference type="EMBL" id="SVA14998.1"/>
    </source>
</evidence>
<dbReference type="PANTHER" id="PTHR43861">
    <property type="entry name" value="TRANS-ACONITATE 2-METHYLTRANSFERASE-RELATED"/>
    <property type="match status" value="1"/>
</dbReference>
<dbReference type="SUPFAM" id="SSF53335">
    <property type="entry name" value="S-adenosyl-L-methionine-dependent methyltransferases"/>
    <property type="match status" value="1"/>
</dbReference>
<dbReference type="InterPro" id="IPR029063">
    <property type="entry name" value="SAM-dependent_MTases_sf"/>
</dbReference>
<reference evidence="1" key="1">
    <citation type="submission" date="2018-05" db="EMBL/GenBank/DDBJ databases">
        <authorList>
            <person name="Lanie J.A."/>
            <person name="Ng W.-L."/>
            <person name="Kazmierczak K.M."/>
            <person name="Andrzejewski T.M."/>
            <person name="Davidsen T.M."/>
            <person name="Wayne K.J."/>
            <person name="Tettelin H."/>
            <person name="Glass J.I."/>
            <person name="Rusch D."/>
            <person name="Podicherti R."/>
            <person name="Tsui H.-C.T."/>
            <person name="Winkler M.E."/>
        </authorList>
    </citation>
    <scope>NUCLEOTIDE SEQUENCE</scope>
</reference>
<protein>
    <recommendedName>
        <fullName evidence="2">Methyltransferase type 11 domain-containing protein</fullName>
    </recommendedName>
</protein>
<dbReference type="Pfam" id="PF13489">
    <property type="entry name" value="Methyltransf_23"/>
    <property type="match status" value="1"/>
</dbReference>
<sequence>MIKQKNENNISQKIGRNFSRYAHTYDNHAQLQKLMAEKLASFLPNDTPEQILEIGCGTGLFTKYLLAKPAKKIFLNDISSGMIKHMRLKISLPPYSQIILGNAELLKFQMVDMIAANAVFQWFKNPRVVLGRLNSYIKENGSLVFSTFGPSTLAELRKVTQLESPALLLSKNEWCKLIEEAGFTVNLSAKESHKTFFPSTLSLLKNLQQIGAAPTQMTNPKKLRQLINDYDDICFTKQGVYANWELLYFSAINKQ</sequence>
<dbReference type="CDD" id="cd02440">
    <property type="entry name" value="AdoMet_MTases"/>
    <property type="match status" value="1"/>
</dbReference>
<evidence type="ECO:0008006" key="2">
    <source>
        <dbReference type="Google" id="ProtNLM"/>
    </source>
</evidence>
<gene>
    <name evidence="1" type="ORF">METZ01_LOCUS67852</name>
</gene>